<sequence length="256" mass="26911">MKSFLPAVAALTAVAAAFVPAVAEAKKKPREAWTVSRTSDPITGDSSCVVTAYDTVAGMKYSRFGFLYPVVENNSKLGLLIGVSSGGQYRVPTGDILWRIDSNPHRTLRAADNPATAMNSAYTTQPFKTGNAETDKRIAEAMAQSGSMVAAITATSTMASGELAQDLLTEMVGGQTLLYRQAQVAPAYGLPSSQTGRVGQYTSDEGQVPFKLDASFHRGLKECGIAPAPKPAVTEEASTGEQAEQQQGVEPETGGN</sequence>
<evidence type="ECO:0000256" key="2">
    <source>
        <dbReference type="SAM" id="SignalP"/>
    </source>
</evidence>
<dbReference type="KEGG" id="aep:AMC99_01822"/>
<evidence type="ECO:0000313" key="3">
    <source>
        <dbReference type="EMBL" id="ALE17110.1"/>
    </source>
</evidence>
<feature type="compositionally biased region" description="Polar residues" evidence="1">
    <location>
        <begin position="236"/>
        <end position="248"/>
    </location>
</feature>
<feature type="signal peptide" evidence="2">
    <location>
        <begin position="1"/>
        <end position="23"/>
    </location>
</feature>
<dbReference type="OrthoDB" id="7466925at2"/>
<feature type="chain" id="PRO_5005798185" evidence="2">
    <location>
        <begin position="24"/>
        <end position="256"/>
    </location>
</feature>
<accession>A0A0M4M8S3</accession>
<keyword evidence="4" id="KW-1185">Reference proteome</keyword>
<gene>
    <name evidence="3" type="ORF">AMC99_01822</name>
</gene>
<dbReference type="AlphaFoldDB" id="A0A0M4M8S3"/>
<evidence type="ECO:0000313" key="4">
    <source>
        <dbReference type="Proteomes" id="UP000057938"/>
    </source>
</evidence>
<feature type="region of interest" description="Disordered" evidence="1">
    <location>
        <begin position="223"/>
        <end position="256"/>
    </location>
</feature>
<reference evidence="3 4" key="1">
    <citation type="submission" date="2015-09" db="EMBL/GenBank/DDBJ databases">
        <title>Complete genome sequence of a benzo[a]pyrene-degrading bacterium Altererythrobacter epoxidivorans CGMCC 1.7731T.</title>
        <authorList>
            <person name="Li Z."/>
            <person name="Cheng H."/>
            <person name="Huo Y."/>
            <person name="Xu X."/>
        </authorList>
    </citation>
    <scope>NUCLEOTIDE SEQUENCE [LARGE SCALE GENOMIC DNA]</scope>
    <source>
        <strain evidence="3 4">CGMCC 1.7731</strain>
    </source>
</reference>
<name>A0A0M4M8S3_9SPHN</name>
<evidence type="ECO:0000256" key="1">
    <source>
        <dbReference type="SAM" id="MobiDB-lite"/>
    </source>
</evidence>
<dbReference type="RefSeq" id="WP_157058289.1">
    <property type="nucleotide sequence ID" value="NZ_CP012669.1"/>
</dbReference>
<dbReference type="PATRIC" id="fig|361183.4.peg.1793"/>
<protein>
    <submittedName>
        <fullName evidence="3">Uncharacterized protein</fullName>
    </submittedName>
</protein>
<dbReference type="EMBL" id="CP012669">
    <property type="protein sequence ID" value="ALE17110.1"/>
    <property type="molecule type" value="Genomic_DNA"/>
</dbReference>
<dbReference type="Proteomes" id="UP000057938">
    <property type="component" value="Chromosome"/>
</dbReference>
<organism evidence="3 4">
    <name type="scientific">Altererythrobacter epoxidivorans</name>
    <dbReference type="NCBI Taxonomy" id="361183"/>
    <lineage>
        <taxon>Bacteria</taxon>
        <taxon>Pseudomonadati</taxon>
        <taxon>Pseudomonadota</taxon>
        <taxon>Alphaproteobacteria</taxon>
        <taxon>Sphingomonadales</taxon>
        <taxon>Erythrobacteraceae</taxon>
        <taxon>Altererythrobacter</taxon>
    </lineage>
</organism>
<keyword evidence="2" id="KW-0732">Signal</keyword>
<proteinExistence type="predicted"/>